<feature type="domain" description="Histidine kinase/HSP90-like ATPase" evidence="2">
    <location>
        <begin position="310"/>
        <end position="404"/>
    </location>
</feature>
<dbReference type="RefSeq" id="WP_155841925.1">
    <property type="nucleotide sequence ID" value="NZ_BAAAIA010000003.1"/>
</dbReference>
<dbReference type="GO" id="GO:0005524">
    <property type="term" value="F:ATP binding"/>
    <property type="evidence" value="ECO:0007669"/>
    <property type="project" value="UniProtKB-KW"/>
</dbReference>
<keyword evidence="3" id="KW-0067">ATP-binding</keyword>
<organism evidence="3 4">
    <name type="scientific">Agromyces luteolus</name>
    <dbReference type="NCBI Taxonomy" id="88373"/>
    <lineage>
        <taxon>Bacteria</taxon>
        <taxon>Bacillati</taxon>
        <taxon>Actinomycetota</taxon>
        <taxon>Actinomycetes</taxon>
        <taxon>Micrococcales</taxon>
        <taxon>Microbacteriaceae</taxon>
        <taxon>Agromyces</taxon>
    </lineage>
</organism>
<sequence length="411" mass="42270">MPAADWRASRLVPRRAAVSRAQVETVAGRALGAFGLVFGAQTVPTAVDQARFMADGSGVAMMAVVYGAIAALAAATFTRVAVRAAALAFAAIYVIALLAWPFLVVDAAGMAGRTPWLYYLCTVATTAAVIALPVAPAAAYTSAVPAIYGVVRLSPSGGGASALIAVLDTMYAVILGIVVLVIITMLRQAAIAVDAAQEAALERYDAVARRHATEIERVKVDALVHDSVLTTLLSAAASRTPAERALAARMAADAVRRLDEAAVEVPGLDDRVALTVLTRRLRGGVAGFSAPFIVRVDGTDGVELPVEAIDALSSAAMQAMVNSVQHADGPIGRVRRELEVRGVGAGGCVIRVIDNGSGFDPAAVPPSRLGLRVSIEERMVNEGGSARVESVPGEGTTVTLAWPAGVEGSGE</sequence>
<keyword evidence="3" id="KW-0547">Nucleotide-binding</keyword>
<comment type="caution">
    <text evidence="3">The sequence shown here is derived from an EMBL/GenBank/DDBJ whole genome shotgun (WGS) entry which is preliminary data.</text>
</comment>
<accession>A0A7C9LYT8</accession>
<name>A0A7C9LYT8_9MICO</name>
<dbReference type="Pfam" id="PF02518">
    <property type="entry name" value="HATPase_c"/>
    <property type="match status" value="1"/>
</dbReference>
<dbReference type="Gene3D" id="3.30.565.10">
    <property type="entry name" value="Histidine kinase-like ATPase, C-terminal domain"/>
    <property type="match status" value="1"/>
</dbReference>
<evidence type="ECO:0000313" key="3">
    <source>
        <dbReference type="EMBL" id="MUN07053.1"/>
    </source>
</evidence>
<feature type="transmembrane region" description="Helical" evidence="1">
    <location>
        <begin position="117"/>
        <end position="140"/>
    </location>
</feature>
<keyword evidence="1" id="KW-0472">Membrane</keyword>
<evidence type="ECO:0000256" key="1">
    <source>
        <dbReference type="SAM" id="Phobius"/>
    </source>
</evidence>
<feature type="transmembrane region" description="Helical" evidence="1">
    <location>
        <begin position="160"/>
        <end position="183"/>
    </location>
</feature>
<evidence type="ECO:0000259" key="2">
    <source>
        <dbReference type="Pfam" id="PF02518"/>
    </source>
</evidence>
<dbReference type="SUPFAM" id="SSF55874">
    <property type="entry name" value="ATPase domain of HSP90 chaperone/DNA topoisomerase II/histidine kinase"/>
    <property type="match status" value="1"/>
</dbReference>
<dbReference type="InterPro" id="IPR003594">
    <property type="entry name" value="HATPase_dom"/>
</dbReference>
<dbReference type="InterPro" id="IPR036890">
    <property type="entry name" value="HATPase_C_sf"/>
</dbReference>
<evidence type="ECO:0000313" key="4">
    <source>
        <dbReference type="Proteomes" id="UP000480122"/>
    </source>
</evidence>
<keyword evidence="1" id="KW-0812">Transmembrane</keyword>
<dbReference type="EMBL" id="WODA01000014">
    <property type="protein sequence ID" value="MUN07053.1"/>
    <property type="molecule type" value="Genomic_DNA"/>
</dbReference>
<reference evidence="3 4" key="1">
    <citation type="submission" date="2019-11" db="EMBL/GenBank/DDBJ databases">
        <title>Agromyces kandeliae sp. nov., isolated from mangrove soil.</title>
        <authorList>
            <person name="Wang R."/>
        </authorList>
    </citation>
    <scope>NUCLEOTIDE SEQUENCE [LARGE SCALE GENOMIC DNA]</scope>
    <source>
        <strain evidence="3 4">JCM 11431</strain>
    </source>
</reference>
<protein>
    <submittedName>
        <fullName evidence="3">ATP-binding protein</fullName>
    </submittedName>
</protein>
<dbReference type="Proteomes" id="UP000480122">
    <property type="component" value="Unassembled WGS sequence"/>
</dbReference>
<dbReference type="OrthoDB" id="144293at2"/>
<feature type="transmembrane region" description="Helical" evidence="1">
    <location>
        <begin position="84"/>
        <end position="105"/>
    </location>
</feature>
<dbReference type="AlphaFoldDB" id="A0A7C9LYT8"/>
<gene>
    <name evidence="3" type="ORF">GLX25_07965</name>
</gene>
<keyword evidence="4" id="KW-1185">Reference proteome</keyword>
<proteinExistence type="predicted"/>
<keyword evidence="1" id="KW-1133">Transmembrane helix</keyword>
<feature type="transmembrane region" description="Helical" evidence="1">
    <location>
        <begin position="59"/>
        <end position="78"/>
    </location>
</feature>